<dbReference type="InterPro" id="IPR012338">
    <property type="entry name" value="Beta-lactam/transpept-like"/>
</dbReference>
<proteinExistence type="predicted"/>
<dbReference type="InterPro" id="IPR050491">
    <property type="entry name" value="AmpC-like"/>
</dbReference>
<keyword evidence="2" id="KW-0378">Hydrolase</keyword>
<organism evidence="2 3">
    <name type="scientific">Pseudofulvibacter geojedonensis</name>
    <dbReference type="NCBI Taxonomy" id="1123758"/>
    <lineage>
        <taxon>Bacteria</taxon>
        <taxon>Pseudomonadati</taxon>
        <taxon>Bacteroidota</taxon>
        <taxon>Flavobacteriia</taxon>
        <taxon>Flavobacteriales</taxon>
        <taxon>Flavobacteriaceae</taxon>
        <taxon>Pseudofulvibacter</taxon>
    </lineage>
</organism>
<keyword evidence="3" id="KW-1185">Reference proteome</keyword>
<evidence type="ECO:0000313" key="3">
    <source>
        <dbReference type="Proteomes" id="UP001596997"/>
    </source>
</evidence>
<dbReference type="PANTHER" id="PTHR46825">
    <property type="entry name" value="D-ALANYL-D-ALANINE-CARBOXYPEPTIDASE/ENDOPEPTIDASE AMPH"/>
    <property type="match status" value="1"/>
</dbReference>
<dbReference type="Proteomes" id="UP001596997">
    <property type="component" value="Unassembled WGS sequence"/>
</dbReference>
<dbReference type="Gene3D" id="3.40.710.10">
    <property type="entry name" value="DD-peptidase/beta-lactamase superfamily"/>
    <property type="match status" value="1"/>
</dbReference>
<protein>
    <submittedName>
        <fullName evidence="2">Serine hydrolase domain-containing protein</fullName>
        <ecNumber evidence="2">3.-.-.-</ecNumber>
    </submittedName>
</protein>
<accession>A0ABW3I0Z7</accession>
<dbReference type="EC" id="3.-.-.-" evidence="2"/>
<reference evidence="3" key="1">
    <citation type="journal article" date="2019" name="Int. J. Syst. Evol. Microbiol.">
        <title>The Global Catalogue of Microorganisms (GCM) 10K type strain sequencing project: providing services to taxonomists for standard genome sequencing and annotation.</title>
        <authorList>
            <consortium name="The Broad Institute Genomics Platform"/>
            <consortium name="The Broad Institute Genome Sequencing Center for Infectious Disease"/>
            <person name="Wu L."/>
            <person name="Ma J."/>
        </authorList>
    </citation>
    <scope>NUCLEOTIDE SEQUENCE [LARGE SCALE GENOMIC DNA]</scope>
    <source>
        <strain evidence="3">CCUG 62114</strain>
    </source>
</reference>
<sequence>MPSIYQVIASFFKREQKKEVGFLRIHQLLKELVGKEVVPGIGMMVSHKSETVFSANYGYKNLKSKELVCNEETLFRIASVSKPISAFGLAKLVSEGKINLKDSLYIYLPDFPKNLADIRIEQLANHTSGFRANTNKEFFNDKPLSIQEGLAFIKKENLLFEPGTDYNYSSYNWNVLSAVIEEVIQKPFEVFMEKEVLHPLKMMNTIPDKNESLENQATPYKKIRGGLKETRAVHNFYKLAGGGYLSTVADITRFGNAVLKNKNLLRDFLKQQFVKGVNTYYGLGFQVTEDNKGRKYVGHEGNGLGGYAMLYVYPDSDLVITILMNCSNPNKRDVFTEIVDTVFNELDLSNI</sequence>
<feature type="domain" description="Beta-lactamase-related" evidence="1">
    <location>
        <begin position="27"/>
        <end position="334"/>
    </location>
</feature>
<evidence type="ECO:0000313" key="2">
    <source>
        <dbReference type="EMBL" id="MFD0963526.1"/>
    </source>
</evidence>
<dbReference type="PANTHER" id="PTHR46825:SF9">
    <property type="entry name" value="BETA-LACTAMASE-RELATED DOMAIN-CONTAINING PROTEIN"/>
    <property type="match status" value="1"/>
</dbReference>
<comment type="caution">
    <text evidence="2">The sequence shown here is derived from an EMBL/GenBank/DDBJ whole genome shotgun (WGS) entry which is preliminary data.</text>
</comment>
<dbReference type="EMBL" id="JBHTJM010000006">
    <property type="protein sequence ID" value="MFD0963526.1"/>
    <property type="molecule type" value="Genomic_DNA"/>
</dbReference>
<dbReference type="Pfam" id="PF00144">
    <property type="entry name" value="Beta-lactamase"/>
    <property type="match status" value="1"/>
</dbReference>
<evidence type="ECO:0000259" key="1">
    <source>
        <dbReference type="Pfam" id="PF00144"/>
    </source>
</evidence>
<dbReference type="InterPro" id="IPR001466">
    <property type="entry name" value="Beta-lactam-related"/>
</dbReference>
<dbReference type="SUPFAM" id="SSF56601">
    <property type="entry name" value="beta-lactamase/transpeptidase-like"/>
    <property type="match status" value="1"/>
</dbReference>
<name>A0ABW3I0Z7_9FLAO</name>
<dbReference type="RefSeq" id="WP_377714332.1">
    <property type="nucleotide sequence ID" value="NZ_JBHTJM010000006.1"/>
</dbReference>
<gene>
    <name evidence="2" type="ORF">ACFQ1O_05890</name>
</gene>
<dbReference type="GO" id="GO:0016787">
    <property type="term" value="F:hydrolase activity"/>
    <property type="evidence" value="ECO:0007669"/>
    <property type="project" value="UniProtKB-KW"/>
</dbReference>